<dbReference type="GO" id="GO:0005737">
    <property type="term" value="C:cytoplasm"/>
    <property type="evidence" value="ECO:0007669"/>
    <property type="project" value="TreeGrafter"/>
</dbReference>
<dbReference type="SUPFAM" id="SSF51971">
    <property type="entry name" value="Nucleotide-binding domain"/>
    <property type="match status" value="1"/>
</dbReference>
<comment type="cofactor">
    <cofactor evidence="1 6">
        <name>FAD</name>
        <dbReference type="ChEBI" id="CHEBI:57692"/>
    </cofactor>
</comment>
<protein>
    <submittedName>
        <fullName evidence="8">Putative fad dependent protein</fullName>
    </submittedName>
</protein>
<evidence type="ECO:0000313" key="9">
    <source>
        <dbReference type="Proteomes" id="UP000012174"/>
    </source>
</evidence>
<dbReference type="GO" id="GO:0071949">
    <property type="term" value="F:FAD binding"/>
    <property type="evidence" value="ECO:0007669"/>
    <property type="project" value="InterPro"/>
</dbReference>
<evidence type="ECO:0000259" key="7">
    <source>
        <dbReference type="Pfam" id="PF01266"/>
    </source>
</evidence>
<dbReference type="HOGENOM" id="CLU_034311_3_0_1"/>
<feature type="binding site" evidence="6">
    <location>
        <position position="312"/>
    </location>
    <ligand>
        <name>D-dopa</name>
        <dbReference type="ChEBI" id="CHEBI:149689"/>
    </ligand>
</feature>
<dbReference type="KEGG" id="ela:UCREL1_11223"/>
<feature type="binding site" evidence="6">
    <location>
        <position position="285"/>
    </location>
    <ligand>
        <name>D-dopa</name>
        <dbReference type="ChEBI" id="CHEBI:149689"/>
    </ligand>
</feature>
<proteinExistence type="inferred from homology"/>
<sequence length="347" mass="38858">MTKVTILGAGITGMAIAARLPKDYEITIVARDLPEDKLSQYETSQDWASPWAGAVWVGMKDSSKAEQRIQLDALAYWWQLALSHPESSVKRTEMVDILDTGSMGDVWYRYKVPNFRILIKDELPPGAGFGVAYDSIILTPAVFLPWLRRRLEASGVQFKRAHVRALSDLRGVGHDVLINATGIGPKYLKDVKDHMVLEVRGQTVLVKTDYEKTWIRRGKDYTYCFARGDGTAVLGGIKQYGSKTKDVDESLRNDIFRRVHEGLPEAFPSPNPKDFEIVRDIVGIRPQRDGGLKIEKEILDGQKVIHAYGTEGGGYVYSWGLARQVANLVDDFKFEPLTPPHLVAAKL</sequence>
<dbReference type="Pfam" id="PF01266">
    <property type="entry name" value="DAO"/>
    <property type="match status" value="1"/>
</dbReference>
<dbReference type="InterPro" id="IPR006076">
    <property type="entry name" value="FAD-dep_OxRdtase"/>
</dbReference>
<evidence type="ECO:0000256" key="3">
    <source>
        <dbReference type="ARBA" id="ARBA00022630"/>
    </source>
</evidence>
<name>M7SW91_EUTLA</name>
<dbReference type="STRING" id="1287681.M7SW91"/>
<dbReference type="Gene3D" id="3.40.50.720">
    <property type="entry name" value="NAD(P)-binding Rossmann-like Domain"/>
    <property type="match status" value="1"/>
</dbReference>
<evidence type="ECO:0000256" key="5">
    <source>
        <dbReference type="ARBA" id="ARBA00023002"/>
    </source>
</evidence>
<reference evidence="9" key="1">
    <citation type="journal article" date="2013" name="Genome Announc.">
        <title>Draft genome sequence of the grapevine dieback fungus Eutypa lata UCR-EL1.</title>
        <authorList>
            <person name="Blanco-Ulate B."/>
            <person name="Rolshausen P.E."/>
            <person name="Cantu D."/>
        </authorList>
    </citation>
    <scope>NUCLEOTIDE SEQUENCE [LARGE SCALE GENOMIC DNA]</scope>
    <source>
        <strain evidence="9">UCR-EL1</strain>
    </source>
</reference>
<feature type="domain" description="FAD dependent oxidoreductase" evidence="7">
    <location>
        <begin position="3"/>
        <end position="328"/>
    </location>
</feature>
<evidence type="ECO:0000256" key="2">
    <source>
        <dbReference type="ARBA" id="ARBA00006730"/>
    </source>
</evidence>
<dbReference type="PANTHER" id="PTHR11530:SF11">
    <property type="entry name" value="D-ASPARTATE OXIDASE"/>
    <property type="match status" value="1"/>
</dbReference>
<dbReference type="AlphaFoldDB" id="M7SW91"/>
<evidence type="ECO:0000256" key="4">
    <source>
        <dbReference type="ARBA" id="ARBA00022827"/>
    </source>
</evidence>
<dbReference type="eggNOG" id="KOG3923">
    <property type="taxonomic scope" value="Eukaryota"/>
</dbReference>
<dbReference type="PANTHER" id="PTHR11530">
    <property type="entry name" value="D-AMINO ACID OXIDASE"/>
    <property type="match status" value="1"/>
</dbReference>
<comment type="similarity">
    <text evidence="2">Belongs to the DAMOX/DASOX family.</text>
</comment>
<dbReference type="Gene3D" id="3.30.9.10">
    <property type="entry name" value="D-Amino Acid Oxidase, subunit A, domain 2"/>
    <property type="match status" value="1"/>
</dbReference>
<organism evidence="8 9">
    <name type="scientific">Eutypa lata (strain UCR-EL1)</name>
    <name type="common">Grapevine dieback disease fungus</name>
    <name type="synonym">Eutypa armeniacae</name>
    <dbReference type="NCBI Taxonomy" id="1287681"/>
    <lineage>
        <taxon>Eukaryota</taxon>
        <taxon>Fungi</taxon>
        <taxon>Dikarya</taxon>
        <taxon>Ascomycota</taxon>
        <taxon>Pezizomycotina</taxon>
        <taxon>Sordariomycetes</taxon>
        <taxon>Xylariomycetidae</taxon>
        <taxon>Xylariales</taxon>
        <taxon>Diatrypaceae</taxon>
        <taxon>Eutypa</taxon>
    </lineage>
</organism>
<dbReference type="Proteomes" id="UP000012174">
    <property type="component" value="Unassembled WGS sequence"/>
</dbReference>
<dbReference type="SUPFAM" id="SSF54373">
    <property type="entry name" value="FAD-linked reductases, C-terminal domain"/>
    <property type="match status" value="1"/>
</dbReference>
<keyword evidence="5" id="KW-0560">Oxidoreductase</keyword>
<dbReference type="InterPro" id="IPR023209">
    <property type="entry name" value="DAO"/>
</dbReference>
<dbReference type="GO" id="GO:0003884">
    <property type="term" value="F:D-amino-acid oxidase activity"/>
    <property type="evidence" value="ECO:0007669"/>
    <property type="project" value="InterPro"/>
</dbReference>
<dbReference type="OMA" id="AVRGQTM"/>
<evidence type="ECO:0000256" key="6">
    <source>
        <dbReference type="PIRSR" id="PIRSR000189-1"/>
    </source>
</evidence>
<accession>M7SW91</accession>
<keyword evidence="9" id="KW-1185">Reference proteome</keyword>
<keyword evidence="4 6" id="KW-0274">FAD</keyword>
<dbReference type="PIRSF" id="PIRSF000189">
    <property type="entry name" value="D-aa_oxidase"/>
    <property type="match status" value="1"/>
</dbReference>
<feature type="binding site" evidence="6">
    <location>
        <position position="163"/>
    </location>
    <ligand>
        <name>FAD</name>
        <dbReference type="ChEBI" id="CHEBI:57692"/>
    </ligand>
</feature>
<gene>
    <name evidence="8" type="ORF">UCREL1_11223</name>
</gene>
<evidence type="ECO:0000313" key="8">
    <source>
        <dbReference type="EMBL" id="EMR61846.1"/>
    </source>
</evidence>
<keyword evidence="3" id="KW-0285">Flavoprotein</keyword>
<dbReference type="EMBL" id="KB707539">
    <property type="protein sequence ID" value="EMR61846.1"/>
    <property type="molecule type" value="Genomic_DNA"/>
</dbReference>
<evidence type="ECO:0000256" key="1">
    <source>
        <dbReference type="ARBA" id="ARBA00001974"/>
    </source>
</evidence>
<dbReference type="OrthoDB" id="2015447at2759"/>
<dbReference type="GO" id="GO:0019478">
    <property type="term" value="P:D-amino acid catabolic process"/>
    <property type="evidence" value="ECO:0007669"/>
    <property type="project" value="TreeGrafter"/>
</dbReference>
<feature type="binding site" evidence="6">
    <location>
        <position position="181"/>
    </location>
    <ligand>
        <name>FAD</name>
        <dbReference type="ChEBI" id="CHEBI:57692"/>
    </ligand>
</feature>